<protein>
    <submittedName>
        <fullName evidence="4">Membrane protein DedA with SNARE-associated domain</fullName>
    </submittedName>
</protein>
<reference evidence="4 5" key="1">
    <citation type="submission" date="2021-03" db="EMBL/GenBank/DDBJ databases">
        <title>Genomic Encyclopedia of Type Strains, Phase IV (KMG-IV): sequencing the most valuable type-strain genomes for metagenomic binning, comparative biology and taxonomic classification.</title>
        <authorList>
            <person name="Goeker M."/>
        </authorList>
    </citation>
    <scope>NUCLEOTIDE SEQUENCE [LARGE SCALE GENOMIC DNA]</scope>
    <source>
        <strain evidence="4 5">DSM 26048</strain>
    </source>
</reference>
<feature type="transmembrane region" description="Helical" evidence="2">
    <location>
        <begin position="135"/>
        <end position="151"/>
    </location>
</feature>
<dbReference type="Pfam" id="PF08378">
    <property type="entry name" value="NERD"/>
    <property type="match status" value="1"/>
</dbReference>
<feature type="transmembrane region" description="Helical" evidence="2">
    <location>
        <begin position="171"/>
        <end position="189"/>
    </location>
</feature>
<dbReference type="InterPro" id="IPR032816">
    <property type="entry name" value="VTT_dom"/>
</dbReference>
<comment type="similarity">
    <text evidence="1">Belongs to the DedA family.</text>
</comment>
<keyword evidence="5" id="KW-1185">Reference proteome</keyword>
<evidence type="ECO:0000313" key="4">
    <source>
        <dbReference type="EMBL" id="MBP1990901.1"/>
    </source>
</evidence>
<sequence length="365" mass="41313">MSEIIHTVLDYIEGLGYWGIFLGLMMEVIPNELLLAYAGYLVSNGQITFVGALICSVLGGTLAQIVLYWIGRYGGRPFIERYGKYLLIHSKHINVAEAWFHKYGTGMIFTARFIPIVRHAISIPGGMARMPLSRFSIYTALALIPYSILYISLGMTLKNNWGKIDEYAGPYIKPIILAAVVITVLYILFKVYRKKSEGAAGKTLNDEGKKNTIEKLKYIGKEYRVLHYRNIQGGGGIQEFDHIVIGPNGVFHIDSRYWNGDIKFTDEGVERSKEAYTEDPTSELHRHNFVMRELLKKSHPETDVVGLLCFTHPDCQLSGSSSGFNTMKLDRLIYAIKSYKPKNKLNSTQVREIEKVIKKNSNNVK</sequence>
<dbReference type="PANTHER" id="PTHR42709">
    <property type="entry name" value="ALKALINE PHOSPHATASE LIKE PROTEIN"/>
    <property type="match status" value="1"/>
</dbReference>
<dbReference type="Pfam" id="PF09335">
    <property type="entry name" value="VTT_dom"/>
    <property type="match status" value="1"/>
</dbReference>
<feature type="domain" description="NERD" evidence="3">
    <location>
        <begin position="204"/>
        <end position="314"/>
    </location>
</feature>
<feature type="transmembrane region" description="Helical" evidence="2">
    <location>
        <begin position="49"/>
        <end position="71"/>
    </location>
</feature>
<organism evidence="4 5">
    <name type="scientific">Paenibacillus eucommiae</name>
    <dbReference type="NCBI Taxonomy" id="1355755"/>
    <lineage>
        <taxon>Bacteria</taxon>
        <taxon>Bacillati</taxon>
        <taxon>Bacillota</taxon>
        <taxon>Bacilli</taxon>
        <taxon>Bacillales</taxon>
        <taxon>Paenibacillaceae</taxon>
        <taxon>Paenibacillus</taxon>
    </lineage>
</organism>
<keyword evidence="2" id="KW-1133">Transmembrane helix</keyword>
<comment type="caution">
    <text evidence="4">The sequence shown here is derived from an EMBL/GenBank/DDBJ whole genome shotgun (WGS) entry which is preliminary data.</text>
</comment>
<feature type="transmembrane region" description="Helical" evidence="2">
    <location>
        <begin position="12"/>
        <end position="29"/>
    </location>
</feature>
<dbReference type="PROSITE" id="PS50965">
    <property type="entry name" value="NERD"/>
    <property type="match status" value="1"/>
</dbReference>
<name>A0ABS4IV83_9BACL</name>
<keyword evidence="2" id="KW-0472">Membrane</keyword>
<evidence type="ECO:0000313" key="5">
    <source>
        <dbReference type="Proteomes" id="UP001519287"/>
    </source>
</evidence>
<evidence type="ECO:0000259" key="3">
    <source>
        <dbReference type="PROSITE" id="PS50965"/>
    </source>
</evidence>
<evidence type="ECO:0000256" key="2">
    <source>
        <dbReference type="SAM" id="Phobius"/>
    </source>
</evidence>
<evidence type="ECO:0000256" key="1">
    <source>
        <dbReference type="ARBA" id="ARBA00010792"/>
    </source>
</evidence>
<keyword evidence="2" id="KW-0812">Transmembrane</keyword>
<dbReference type="PANTHER" id="PTHR42709:SF8">
    <property type="entry name" value="UNDECAPRENYL PHOSPHATE TRANSPORTER A"/>
    <property type="match status" value="1"/>
</dbReference>
<dbReference type="Proteomes" id="UP001519287">
    <property type="component" value="Unassembled WGS sequence"/>
</dbReference>
<dbReference type="InterPro" id="IPR051311">
    <property type="entry name" value="DedA_domain"/>
</dbReference>
<proteinExistence type="inferred from homology"/>
<gene>
    <name evidence="4" type="ORF">J2Z66_002507</name>
</gene>
<dbReference type="InterPro" id="IPR011528">
    <property type="entry name" value="NERD"/>
</dbReference>
<accession>A0ABS4IV83</accession>
<dbReference type="EMBL" id="JAGGLB010000006">
    <property type="protein sequence ID" value="MBP1990901.1"/>
    <property type="molecule type" value="Genomic_DNA"/>
</dbReference>